<name>A0A918M3Z8_9ACTN</name>
<evidence type="ECO:0000313" key="2">
    <source>
        <dbReference type="Proteomes" id="UP000636661"/>
    </source>
</evidence>
<protein>
    <submittedName>
        <fullName evidence="1">Uncharacterized protein</fullName>
    </submittedName>
</protein>
<dbReference type="RefSeq" id="WP_189550633.1">
    <property type="nucleotide sequence ID" value="NZ_BMTP01000005.1"/>
</dbReference>
<dbReference type="Proteomes" id="UP000636661">
    <property type="component" value="Unassembled WGS sequence"/>
</dbReference>
<gene>
    <name evidence="1" type="ORF">GCM10010274_22300</name>
</gene>
<keyword evidence="2" id="KW-1185">Reference proteome</keyword>
<accession>A0A918M3Z8</accession>
<dbReference type="EMBL" id="BMTP01000005">
    <property type="protein sequence ID" value="GGU34760.1"/>
    <property type="molecule type" value="Genomic_DNA"/>
</dbReference>
<comment type="caution">
    <text evidence="1">The sequence shown here is derived from an EMBL/GenBank/DDBJ whole genome shotgun (WGS) entry which is preliminary data.</text>
</comment>
<reference evidence="1" key="2">
    <citation type="submission" date="2020-09" db="EMBL/GenBank/DDBJ databases">
        <authorList>
            <person name="Sun Q."/>
            <person name="Ohkuma M."/>
        </authorList>
    </citation>
    <scope>NUCLEOTIDE SEQUENCE</scope>
    <source>
        <strain evidence="1">JCM 4391</strain>
    </source>
</reference>
<reference evidence="1" key="1">
    <citation type="journal article" date="2014" name="Int. J. Syst. Evol. Microbiol.">
        <title>Complete genome sequence of Corynebacterium casei LMG S-19264T (=DSM 44701T), isolated from a smear-ripened cheese.</title>
        <authorList>
            <consortium name="US DOE Joint Genome Institute (JGI-PGF)"/>
            <person name="Walter F."/>
            <person name="Albersmeier A."/>
            <person name="Kalinowski J."/>
            <person name="Ruckert C."/>
        </authorList>
    </citation>
    <scope>NUCLEOTIDE SEQUENCE</scope>
    <source>
        <strain evidence="1">JCM 4391</strain>
    </source>
</reference>
<evidence type="ECO:0000313" key="1">
    <source>
        <dbReference type="EMBL" id="GGU34760.1"/>
    </source>
</evidence>
<proteinExistence type="predicted"/>
<sequence length="419" mass="43319">MPRNLWVGLPGQLREISQAATAFERGAELNVSQFTALSGQITTIAPRHSPRRIKLGFDRLTREDAAHFDRLARRIDGPGPIEVIDPVGRNLLDPLQAEGRSVSDSPYNVWYTSAAGSGRLEPSAAAGAPPQTYVWKADSATAQLNWHRRPRAGFPVAPGMRVRFTLPTSWRVGPCTTRLHWRDADGTYLSSATDTGHTVVATAPAGAALVTPAGVAGEAGTYGLDGAVLTLDDDHVPTAPVNLLGADQAAGRGALTQWSATGVTLSTDASGYAVASLAASTAGTLTFVNGTQKGHAVPAGPGLTGLVLPAAVRSRAQGCALTFHDAAGTSLGTANGWAPATVPAGTTHVSATVSFASATTAFQSRIGPARLLHLDPTVTELPGDGCPVMAVTAYTDSPARPLPYRNISIDLAEVTSASV</sequence>
<dbReference type="AlphaFoldDB" id="A0A918M3Z8"/>
<organism evidence="1 2">
    <name type="scientific">Streptomyces lavendofoliae</name>
    <dbReference type="NCBI Taxonomy" id="67314"/>
    <lineage>
        <taxon>Bacteria</taxon>
        <taxon>Bacillati</taxon>
        <taxon>Actinomycetota</taxon>
        <taxon>Actinomycetes</taxon>
        <taxon>Kitasatosporales</taxon>
        <taxon>Streptomycetaceae</taxon>
        <taxon>Streptomyces</taxon>
    </lineage>
</organism>